<dbReference type="AlphaFoldDB" id="A0A7G6YDH8"/>
<dbReference type="GO" id="GO:0003700">
    <property type="term" value="F:DNA-binding transcription factor activity"/>
    <property type="evidence" value="ECO:0007669"/>
    <property type="project" value="InterPro"/>
</dbReference>
<accession>A0A7G6YDH8</accession>
<dbReference type="Gene3D" id="1.10.10.10">
    <property type="entry name" value="Winged helix-like DNA-binding domain superfamily/Winged helix DNA-binding domain"/>
    <property type="match status" value="1"/>
</dbReference>
<evidence type="ECO:0000259" key="4">
    <source>
        <dbReference type="PROSITE" id="PS50995"/>
    </source>
</evidence>
<dbReference type="GO" id="GO:0003677">
    <property type="term" value="F:DNA binding"/>
    <property type="evidence" value="ECO:0007669"/>
    <property type="project" value="UniProtKB-KW"/>
</dbReference>
<organism evidence="5 6">
    <name type="scientific">Leifsonia shinshuensis</name>
    <dbReference type="NCBI Taxonomy" id="150026"/>
    <lineage>
        <taxon>Bacteria</taxon>
        <taxon>Bacillati</taxon>
        <taxon>Actinomycetota</taxon>
        <taxon>Actinomycetes</taxon>
        <taxon>Micrococcales</taxon>
        <taxon>Microbacteriaceae</taxon>
        <taxon>Leifsonia</taxon>
    </lineage>
</organism>
<dbReference type="Proteomes" id="UP000515511">
    <property type="component" value="Chromosome"/>
</dbReference>
<dbReference type="SUPFAM" id="SSF46785">
    <property type="entry name" value="Winged helix' DNA-binding domain"/>
    <property type="match status" value="1"/>
</dbReference>
<dbReference type="RefSeq" id="WP_185275980.1">
    <property type="nucleotide sequence ID" value="NZ_CP043641.1"/>
</dbReference>
<dbReference type="PROSITE" id="PS50995">
    <property type="entry name" value="HTH_MARR_2"/>
    <property type="match status" value="1"/>
</dbReference>
<dbReference type="GO" id="GO:0006950">
    <property type="term" value="P:response to stress"/>
    <property type="evidence" value="ECO:0007669"/>
    <property type="project" value="TreeGrafter"/>
</dbReference>
<reference evidence="6" key="1">
    <citation type="submission" date="2019-09" db="EMBL/GenBank/DDBJ databases">
        <title>Antimicrobial potential of Antarctic Bacteria.</title>
        <authorList>
            <person name="Benaud N."/>
            <person name="Edwards R.J."/>
            <person name="Ferrari B.C."/>
        </authorList>
    </citation>
    <scope>NUCLEOTIDE SEQUENCE [LARGE SCALE GENOMIC DNA]</scope>
    <source>
        <strain evidence="6">INR9</strain>
    </source>
</reference>
<dbReference type="InterPro" id="IPR036390">
    <property type="entry name" value="WH_DNA-bd_sf"/>
</dbReference>
<dbReference type="KEGG" id="lse:F1C12_16440"/>
<dbReference type="SMART" id="SM00347">
    <property type="entry name" value="HTH_MARR"/>
    <property type="match status" value="1"/>
</dbReference>
<protein>
    <submittedName>
        <fullName evidence="5">Winged helix-turn-helix transcriptional regulator</fullName>
    </submittedName>
</protein>
<sequence>MTDFPEGPATSPGFLLWHATLRWQRAMVEALRPHDLTHAQFVLLASVWWLNGHSESPSQARLSEQTGSDPRMTSEVVRRLVAKGLLERAADPADSRAKVLRVTAAGAAEAEKAIRSVEAADAAFFAEAQQAAPGALLPVLHAMAGR</sequence>
<dbReference type="Pfam" id="PF01047">
    <property type="entry name" value="MarR"/>
    <property type="match status" value="1"/>
</dbReference>
<dbReference type="InterPro" id="IPR039422">
    <property type="entry name" value="MarR/SlyA-like"/>
</dbReference>
<dbReference type="EMBL" id="CP043641">
    <property type="protein sequence ID" value="QNE36543.1"/>
    <property type="molecule type" value="Genomic_DNA"/>
</dbReference>
<keyword evidence="2" id="KW-0238">DNA-binding</keyword>
<proteinExistence type="predicted"/>
<dbReference type="InterPro" id="IPR036388">
    <property type="entry name" value="WH-like_DNA-bd_sf"/>
</dbReference>
<evidence type="ECO:0000256" key="2">
    <source>
        <dbReference type="ARBA" id="ARBA00023125"/>
    </source>
</evidence>
<keyword evidence="3" id="KW-0804">Transcription</keyword>
<dbReference type="PANTHER" id="PTHR33164">
    <property type="entry name" value="TRANSCRIPTIONAL REGULATOR, MARR FAMILY"/>
    <property type="match status" value="1"/>
</dbReference>
<evidence type="ECO:0000256" key="3">
    <source>
        <dbReference type="ARBA" id="ARBA00023163"/>
    </source>
</evidence>
<evidence type="ECO:0000313" key="6">
    <source>
        <dbReference type="Proteomes" id="UP000515511"/>
    </source>
</evidence>
<feature type="domain" description="HTH marR-type" evidence="4">
    <location>
        <begin position="1"/>
        <end position="145"/>
    </location>
</feature>
<evidence type="ECO:0000256" key="1">
    <source>
        <dbReference type="ARBA" id="ARBA00023015"/>
    </source>
</evidence>
<name>A0A7G6YDH8_9MICO</name>
<keyword evidence="1" id="KW-0805">Transcription regulation</keyword>
<dbReference type="PANTHER" id="PTHR33164:SF64">
    <property type="entry name" value="TRANSCRIPTIONAL REGULATOR SLYA"/>
    <property type="match status" value="1"/>
</dbReference>
<evidence type="ECO:0000313" key="5">
    <source>
        <dbReference type="EMBL" id="QNE36543.1"/>
    </source>
</evidence>
<gene>
    <name evidence="5" type="ORF">F1C12_16440</name>
</gene>
<dbReference type="InterPro" id="IPR000835">
    <property type="entry name" value="HTH_MarR-typ"/>
</dbReference>